<dbReference type="RefSeq" id="WP_119984119.1">
    <property type="nucleotide sequence ID" value="NZ_CP032489.1"/>
</dbReference>
<dbReference type="SUPFAM" id="SSF51735">
    <property type="entry name" value="NAD(P)-binding Rossmann-fold domains"/>
    <property type="match status" value="1"/>
</dbReference>
<evidence type="ECO:0000259" key="1">
    <source>
        <dbReference type="SMART" id="SM00829"/>
    </source>
</evidence>
<organism evidence="2 3">
    <name type="scientific">Arachidicoccus soli</name>
    <dbReference type="NCBI Taxonomy" id="2341117"/>
    <lineage>
        <taxon>Bacteria</taxon>
        <taxon>Pseudomonadati</taxon>
        <taxon>Bacteroidota</taxon>
        <taxon>Chitinophagia</taxon>
        <taxon>Chitinophagales</taxon>
        <taxon>Chitinophagaceae</taxon>
        <taxon>Arachidicoccus</taxon>
    </lineage>
</organism>
<dbReference type="PANTHER" id="PTHR45033">
    <property type="match status" value="1"/>
</dbReference>
<dbReference type="GO" id="GO:0016491">
    <property type="term" value="F:oxidoreductase activity"/>
    <property type="evidence" value="ECO:0007669"/>
    <property type="project" value="InterPro"/>
</dbReference>
<reference evidence="2 3" key="1">
    <citation type="submission" date="2018-09" db="EMBL/GenBank/DDBJ databases">
        <title>Arachidicoccus sp. nov., a bacterium isolated from soil.</title>
        <authorList>
            <person name="Weon H.-Y."/>
            <person name="Kwon S.-W."/>
            <person name="Lee S.A."/>
        </authorList>
    </citation>
    <scope>NUCLEOTIDE SEQUENCE [LARGE SCALE GENOMIC DNA]</scope>
    <source>
        <strain evidence="2 3">KIS59-12</strain>
    </source>
</reference>
<dbReference type="Pfam" id="PF08240">
    <property type="entry name" value="ADH_N"/>
    <property type="match status" value="1"/>
</dbReference>
<keyword evidence="3" id="KW-1185">Reference proteome</keyword>
<dbReference type="AlphaFoldDB" id="A0A386HKW9"/>
<dbReference type="Gene3D" id="3.90.180.10">
    <property type="entry name" value="Medium-chain alcohol dehydrogenases, catalytic domain"/>
    <property type="match status" value="1"/>
</dbReference>
<dbReference type="InterPro" id="IPR036291">
    <property type="entry name" value="NAD(P)-bd_dom_sf"/>
</dbReference>
<gene>
    <name evidence="2" type="ORF">D6B99_00715</name>
</gene>
<dbReference type="SMART" id="SM00829">
    <property type="entry name" value="PKS_ER"/>
    <property type="match status" value="1"/>
</dbReference>
<dbReference type="InterPro" id="IPR020843">
    <property type="entry name" value="ER"/>
</dbReference>
<dbReference type="InterPro" id="IPR052711">
    <property type="entry name" value="Zinc_ADH-like"/>
</dbReference>
<dbReference type="OrthoDB" id="9787435at2"/>
<proteinExistence type="predicted"/>
<dbReference type="InterPro" id="IPR013154">
    <property type="entry name" value="ADH-like_N"/>
</dbReference>
<dbReference type="KEGG" id="ark:D6B99_00715"/>
<dbReference type="SUPFAM" id="SSF50129">
    <property type="entry name" value="GroES-like"/>
    <property type="match status" value="1"/>
</dbReference>
<dbReference type="Proteomes" id="UP000266118">
    <property type="component" value="Chromosome"/>
</dbReference>
<feature type="domain" description="Enoyl reductase (ER)" evidence="1">
    <location>
        <begin position="8"/>
        <end position="330"/>
    </location>
</feature>
<accession>A0A386HKW9</accession>
<evidence type="ECO:0000313" key="2">
    <source>
        <dbReference type="EMBL" id="AYD46269.1"/>
    </source>
</evidence>
<protein>
    <submittedName>
        <fullName evidence="2">Alcohol dehydrogenase</fullName>
    </submittedName>
</protein>
<dbReference type="InterPro" id="IPR011032">
    <property type="entry name" value="GroES-like_sf"/>
</dbReference>
<name>A0A386HKW9_9BACT</name>
<dbReference type="InterPro" id="IPR013149">
    <property type="entry name" value="ADH-like_C"/>
</dbReference>
<dbReference type="PANTHER" id="PTHR45033:SF3">
    <property type="entry name" value="DEHYDROGENASE, PUTATIVE (AFU_ORTHOLOGUE AFUA_2G13270)-RELATED"/>
    <property type="match status" value="1"/>
</dbReference>
<dbReference type="EMBL" id="CP032489">
    <property type="protein sequence ID" value="AYD46269.1"/>
    <property type="molecule type" value="Genomic_DNA"/>
</dbReference>
<evidence type="ECO:0000313" key="3">
    <source>
        <dbReference type="Proteomes" id="UP000266118"/>
    </source>
</evidence>
<dbReference type="Gene3D" id="3.40.50.720">
    <property type="entry name" value="NAD(P)-binding Rossmann-like Domain"/>
    <property type="match status" value="1"/>
</dbReference>
<dbReference type="Pfam" id="PF00107">
    <property type="entry name" value="ADH_zinc_N"/>
    <property type="match status" value="1"/>
</dbReference>
<sequence>MKAAILKGIEQQLTIEEITNPIPGEGEVLIKLKAASLNKRDGWIQKGKYAGLKFPIVLGSDGCGIVEAVGESISDTIIGKEVVLYPAKNWGNKEAFQSKEFSIIGLPENGCFAQYIAVPITNVYPKPAHLSFEETAALPVAGLTAYRALFIRGNWQPGEKVLISGVGGGAGTFALQWAIAAGAEVWVTSSSEEKIAKAINLGAKGGINYTIENWNETLQSEAGDFDIIIDSALGEGFAKLTSLAAPGARIVFFGGTDGNIPAINGRQIFWKQISILGTTLGSEKDFEQMLEFIHEKKIHPIIDSIYSLSEVEVAMQAMDNSHERFGKIVLKID</sequence>